<sequence length="90" mass="10249">STPPSAKNLLTAQARLICYNGWPGLLLKWLVRVGSGTLLIHLPAGRNQKIFMPSLQRNSSKPSTRRKGRWKRAMRFFRVKLARARTSSVF</sequence>
<comment type="caution">
    <text evidence="1">The sequence shown here is derived from an EMBL/GenBank/DDBJ whole genome shotgun (WGS) entry which is preliminary data.</text>
</comment>
<gene>
    <name evidence="1" type="ORF">H0H81_009873</name>
</gene>
<dbReference type="AlphaFoldDB" id="A0A9P7GQ56"/>
<reference evidence="1" key="2">
    <citation type="submission" date="2021-10" db="EMBL/GenBank/DDBJ databases">
        <title>Phylogenomics reveals ancestral predisposition of the termite-cultivated fungus Termitomyces towards a domesticated lifestyle.</title>
        <authorList>
            <person name="Auxier B."/>
            <person name="Grum-Grzhimaylo A."/>
            <person name="Cardenas M.E."/>
            <person name="Lodge J.D."/>
            <person name="Laessoe T."/>
            <person name="Pedersen O."/>
            <person name="Smith M.E."/>
            <person name="Kuyper T.W."/>
            <person name="Franco-Molano E.A."/>
            <person name="Baroni T.J."/>
            <person name="Aanen D.K."/>
        </authorList>
    </citation>
    <scope>NUCLEOTIDE SEQUENCE</scope>
    <source>
        <strain evidence="1">D49</strain>
    </source>
</reference>
<proteinExistence type="predicted"/>
<evidence type="ECO:0000313" key="1">
    <source>
        <dbReference type="EMBL" id="KAG5651097.1"/>
    </source>
</evidence>
<dbReference type="Proteomes" id="UP000717328">
    <property type="component" value="Unassembled WGS sequence"/>
</dbReference>
<feature type="non-terminal residue" evidence="1">
    <location>
        <position position="90"/>
    </location>
</feature>
<keyword evidence="2" id="KW-1185">Reference proteome</keyword>
<organism evidence="1 2">
    <name type="scientific">Sphagnurus paluster</name>
    <dbReference type="NCBI Taxonomy" id="117069"/>
    <lineage>
        <taxon>Eukaryota</taxon>
        <taxon>Fungi</taxon>
        <taxon>Dikarya</taxon>
        <taxon>Basidiomycota</taxon>
        <taxon>Agaricomycotina</taxon>
        <taxon>Agaricomycetes</taxon>
        <taxon>Agaricomycetidae</taxon>
        <taxon>Agaricales</taxon>
        <taxon>Tricholomatineae</taxon>
        <taxon>Lyophyllaceae</taxon>
        <taxon>Sphagnurus</taxon>
    </lineage>
</organism>
<protein>
    <submittedName>
        <fullName evidence="1">Uncharacterized protein</fullName>
    </submittedName>
</protein>
<reference evidence="1" key="1">
    <citation type="submission" date="2021-02" db="EMBL/GenBank/DDBJ databases">
        <authorList>
            <person name="Nieuwenhuis M."/>
            <person name="Van De Peppel L.J.J."/>
        </authorList>
    </citation>
    <scope>NUCLEOTIDE SEQUENCE</scope>
    <source>
        <strain evidence="1">D49</strain>
    </source>
</reference>
<dbReference type="EMBL" id="JABCKI010000299">
    <property type="protein sequence ID" value="KAG5651097.1"/>
    <property type="molecule type" value="Genomic_DNA"/>
</dbReference>
<evidence type="ECO:0000313" key="2">
    <source>
        <dbReference type="Proteomes" id="UP000717328"/>
    </source>
</evidence>
<accession>A0A9P7GQ56</accession>
<name>A0A9P7GQ56_9AGAR</name>